<dbReference type="EMBL" id="MRCG01000008">
    <property type="protein sequence ID" value="OKH47851.1"/>
    <property type="molecule type" value="Genomic_DNA"/>
</dbReference>
<dbReference type="InterPro" id="IPR013785">
    <property type="entry name" value="Aldolase_TIM"/>
</dbReference>
<dbReference type="InterPro" id="IPR052899">
    <property type="entry name" value="Class-I_DAHP_synthase"/>
</dbReference>
<feature type="domain" description="DAHP synthetase I/KDSA" evidence="2">
    <location>
        <begin position="20"/>
        <end position="259"/>
    </location>
</feature>
<dbReference type="Proteomes" id="UP000185557">
    <property type="component" value="Unassembled WGS sequence"/>
</dbReference>
<dbReference type="Gene3D" id="3.20.20.70">
    <property type="entry name" value="Aldolase class I"/>
    <property type="match status" value="1"/>
</dbReference>
<dbReference type="RefSeq" id="WP_073608811.1">
    <property type="nucleotide sequence ID" value="NZ_MRCG01000008.1"/>
</dbReference>
<dbReference type="AlphaFoldDB" id="A0A1U7J5B9"/>
<organism evidence="3 4">
    <name type="scientific">Phormidium tenue NIES-30</name>
    <dbReference type="NCBI Taxonomy" id="549789"/>
    <lineage>
        <taxon>Bacteria</taxon>
        <taxon>Bacillati</taxon>
        <taxon>Cyanobacteriota</taxon>
        <taxon>Cyanophyceae</taxon>
        <taxon>Oscillatoriophycideae</taxon>
        <taxon>Oscillatoriales</taxon>
        <taxon>Oscillatoriaceae</taxon>
        <taxon>Phormidium</taxon>
    </lineage>
</organism>
<comment type="caution">
    <text evidence="3">The sequence shown here is derived from an EMBL/GenBank/DDBJ whole genome shotgun (WGS) entry which is preliminary data.</text>
</comment>
<dbReference type="PANTHER" id="PTHR43018:SF2">
    <property type="entry name" value="PHOSPHO-2-DEHYDRO-3-DEOXYHEPTONATE ALDOLASE"/>
    <property type="match status" value="1"/>
</dbReference>
<proteinExistence type="predicted"/>
<evidence type="ECO:0000256" key="1">
    <source>
        <dbReference type="ARBA" id="ARBA00022679"/>
    </source>
</evidence>
<dbReference type="GO" id="GO:0009073">
    <property type="term" value="P:aromatic amino acid family biosynthetic process"/>
    <property type="evidence" value="ECO:0007669"/>
    <property type="project" value="InterPro"/>
</dbReference>
<dbReference type="InterPro" id="IPR006268">
    <property type="entry name" value="DAHP_syn_2"/>
</dbReference>
<dbReference type="NCBIfam" id="NF009239">
    <property type="entry name" value="PRK12595.1"/>
    <property type="match status" value="1"/>
</dbReference>
<dbReference type="Pfam" id="PF00793">
    <property type="entry name" value="DAHP_synth_1"/>
    <property type="match status" value="1"/>
</dbReference>
<dbReference type="STRING" id="549789.NIES30_12880"/>
<dbReference type="PANTHER" id="PTHR43018">
    <property type="entry name" value="PHOSPHO-2-DEHYDRO-3-DEOXYHEPTONATE ALDOLASE"/>
    <property type="match status" value="1"/>
</dbReference>
<dbReference type="SUPFAM" id="SSF51569">
    <property type="entry name" value="Aldolase"/>
    <property type="match status" value="1"/>
</dbReference>
<keyword evidence="1" id="KW-0808">Transferase</keyword>
<dbReference type="GO" id="GO:0016832">
    <property type="term" value="F:aldehyde-lyase activity"/>
    <property type="evidence" value="ECO:0007669"/>
    <property type="project" value="InterPro"/>
</dbReference>
<accession>A0A1U7J5B9</accession>
<gene>
    <name evidence="3" type="ORF">NIES30_12880</name>
</gene>
<keyword evidence="4" id="KW-1185">Reference proteome</keyword>
<evidence type="ECO:0000313" key="4">
    <source>
        <dbReference type="Proteomes" id="UP000185557"/>
    </source>
</evidence>
<dbReference type="InterPro" id="IPR006218">
    <property type="entry name" value="DAHP1/KDSA"/>
</dbReference>
<name>A0A1U7J5B9_9CYAN</name>
<evidence type="ECO:0000313" key="3">
    <source>
        <dbReference type="EMBL" id="OKH47851.1"/>
    </source>
</evidence>
<reference evidence="3 4" key="1">
    <citation type="submission" date="2016-11" db="EMBL/GenBank/DDBJ databases">
        <title>Draft Genome Sequences of Nine Cyanobacterial Strains from Diverse Habitats.</title>
        <authorList>
            <person name="Zhu T."/>
            <person name="Hou S."/>
            <person name="Lu X."/>
            <person name="Hess W.R."/>
        </authorList>
    </citation>
    <scope>NUCLEOTIDE SEQUENCE [LARGE SCALE GENOMIC DNA]</scope>
    <source>
        <strain evidence="3 4">NIES-30</strain>
    </source>
</reference>
<dbReference type="NCBIfam" id="NF006421">
    <property type="entry name" value="PRK08673.1"/>
    <property type="match status" value="1"/>
</dbReference>
<dbReference type="GO" id="GO:0016740">
    <property type="term" value="F:transferase activity"/>
    <property type="evidence" value="ECO:0007669"/>
    <property type="project" value="UniProtKB-KW"/>
</dbReference>
<sequence length="300" mass="31789">MKDAVLTRKSSPDHRSVVALTDTVAIGGDTLLIVGGPCAVESAEQMEQVAHHLAPTPVQALRGGVFKPRTSPYAFQGMGEAGLRILDDIRQRFQMPVISEVMAMDQIPAMVAQVDVLQVGSRNMQNFDLLKALGRIDKPVLLKRGLAATVEEFVMAAEYILSHGNPNVILCERGIRSFDTYTRNVLDLGAVVALKQLTHLPVMVDPSHAAGKRELVPALARAAIAAGADGLIVECHPVPNKSVSDARQALTLEEMVLLARSLDPIAAALGRRLATDGDAIAGATAFKASDRPLAGTAIAA</sequence>
<dbReference type="NCBIfam" id="TIGR01361">
    <property type="entry name" value="DAHP_synth_Bsub"/>
    <property type="match status" value="1"/>
</dbReference>
<evidence type="ECO:0000259" key="2">
    <source>
        <dbReference type="Pfam" id="PF00793"/>
    </source>
</evidence>
<protein>
    <submittedName>
        <fullName evidence="3">3-deoxy-7-phosphoheptulonate synthase</fullName>
    </submittedName>
</protein>